<dbReference type="RefSeq" id="XP_024583928.1">
    <property type="nucleotide sequence ID" value="XM_024718539.1"/>
</dbReference>
<evidence type="ECO:0000313" key="1">
    <source>
        <dbReference type="EMBL" id="CEG47559.1"/>
    </source>
</evidence>
<reference evidence="2" key="1">
    <citation type="submission" date="2014-09" db="EMBL/GenBank/DDBJ databases">
        <authorList>
            <person name="Sharma Rahul"/>
            <person name="Thines Marco"/>
        </authorList>
    </citation>
    <scope>NUCLEOTIDE SEQUENCE [LARGE SCALE GENOMIC DNA]</scope>
</reference>
<dbReference type="EMBL" id="CCYD01002589">
    <property type="protein sequence ID" value="CEG47559.1"/>
    <property type="molecule type" value="Genomic_DNA"/>
</dbReference>
<sequence length="99" mass="11689">MMRRNVTALWYISVSTGKYNGIGWRRFRTSPSRKPSHHIAALRRWLTVLGSRFDTSILCKAHVLPRCELDRQLDWVQIRENENRPRASTSAKNHRLFNV</sequence>
<evidence type="ECO:0000313" key="2">
    <source>
        <dbReference type="Proteomes" id="UP000054928"/>
    </source>
</evidence>
<dbReference type="GeneID" id="36399482"/>
<organism evidence="1 2">
    <name type="scientific">Plasmopara halstedii</name>
    <name type="common">Downy mildew of sunflower</name>
    <dbReference type="NCBI Taxonomy" id="4781"/>
    <lineage>
        <taxon>Eukaryota</taxon>
        <taxon>Sar</taxon>
        <taxon>Stramenopiles</taxon>
        <taxon>Oomycota</taxon>
        <taxon>Peronosporomycetes</taxon>
        <taxon>Peronosporales</taxon>
        <taxon>Peronosporaceae</taxon>
        <taxon>Plasmopara</taxon>
    </lineage>
</organism>
<proteinExistence type="predicted"/>
<dbReference type="AlphaFoldDB" id="A0A0P1B0W3"/>
<protein>
    <submittedName>
        <fullName evidence="1">Uncharacterized protein</fullName>
    </submittedName>
</protein>
<keyword evidence="2" id="KW-1185">Reference proteome</keyword>
<name>A0A0P1B0W3_PLAHL</name>
<dbReference type="Proteomes" id="UP000054928">
    <property type="component" value="Unassembled WGS sequence"/>
</dbReference>
<accession>A0A0P1B0W3</accession>